<comment type="caution">
    <text evidence="2">The sequence shown here is derived from an EMBL/GenBank/DDBJ whole genome shotgun (WGS) entry which is preliminary data.</text>
</comment>
<keyword evidence="3" id="KW-1185">Reference proteome</keyword>
<evidence type="ECO:0000313" key="3">
    <source>
        <dbReference type="Proteomes" id="UP001488838"/>
    </source>
</evidence>
<feature type="compositionally biased region" description="Basic and acidic residues" evidence="1">
    <location>
        <begin position="176"/>
        <end position="204"/>
    </location>
</feature>
<feature type="region of interest" description="Disordered" evidence="1">
    <location>
        <begin position="168"/>
        <end position="210"/>
    </location>
</feature>
<reference evidence="2 3" key="1">
    <citation type="journal article" date="2023" name="bioRxiv">
        <title>Conserved and derived expression patterns and positive selection on dental genes reveal complex evolutionary context of ever-growing rodent molars.</title>
        <authorList>
            <person name="Calamari Z.T."/>
            <person name="Song A."/>
            <person name="Cohen E."/>
            <person name="Akter M."/>
            <person name="Roy R.D."/>
            <person name="Hallikas O."/>
            <person name="Christensen M.M."/>
            <person name="Li P."/>
            <person name="Marangoni P."/>
            <person name="Jernvall J."/>
            <person name="Klein O.D."/>
        </authorList>
    </citation>
    <scope>NUCLEOTIDE SEQUENCE [LARGE SCALE GENOMIC DNA]</scope>
    <source>
        <strain evidence="2">V071</strain>
    </source>
</reference>
<evidence type="ECO:0000256" key="1">
    <source>
        <dbReference type="SAM" id="MobiDB-lite"/>
    </source>
</evidence>
<evidence type="ECO:0000313" key="2">
    <source>
        <dbReference type="EMBL" id="KAK7806825.1"/>
    </source>
</evidence>
<dbReference type="Proteomes" id="UP001488838">
    <property type="component" value="Unassembled WGS sequence"/>
</dbReference>
<name>A0AAW0HX80_MYOGA</name>
<dbReference type="EMBL" id="JBBHLL010000290">
    <property type="protein sequence ID" value="KAK7806825.1"/>
    <property type="molecule type" value="Genomic_DNA"/>
</dbReference>
<sequence length="210" mass="22876">MDYCFGSRFPSVKILESSSSQPGVRCISMCTWPHDSPGATSGQLKTKVEAEGRPSKAAEPCPRLWWNSTSLVQSSAASQQVTDLRAGCMATAATHWTLFPQVCPLHCQPHLLQLPPHEHPSPATSADPIGTSATHTSPKNRWGAEAGRIIEASWGNLTSQEQIRDSESAGLLCSRSKIEKQKETDLAEGKRAQRYRGEKMHGHLGDASSW</sequence>
<organism evidence="2 3">
    <name type="scientific">Myodes glareolus</name>
    <name type="common">Bank vole</name>
    <name type="synonym">Clethrionomys glareolus</name>
    <dbReference type="NCBI Taxonomy" id="447135"/>
    <lineage>
        <taxon>Eukaryota</taxon>
        <taxon>Metazoa</taxon>
        <taxon>Chordata</taxon>
        <taxon>Craniata</taxon>
        <taxon>Vertebrata</taxon>
        <taxon>Euteleostomi</taxon>
        <taxon>Mammalia</taxon>
        <taxon>Eutheria</taxon>
        <taxon>Euarchontoglires</taxon>
        <taxon>Glires</taxon>
        <taxon>Rodentia</taxon>
        <taxon>Myomorpha</taxon>
        <taxon>Muroidea</taxon>
        <taxon>Cricetidae</taxon>
        <taxon>Arvicolinae</taxon>
        <taxon>Myodes</taxon>
    </lineage>
</organism>
<gene>
    <name evidence="2" type="ORF">U0070_010309</name>
</gene>
<feature type="region of interest" description="Disordered" evidence="1">
    <location>
        <begin position="118"/>
        <end position="141"/>
    </location>
</feature>
<dbReference type="AlphaFoldDB" id="A0AAW0HX80"/>
<protein>
    <submittedName>
        <fullName evidence="2">Uncharacterized protein</fullName>
    </submittedName>
</protein>
<proteinExistence type="predicted"/>
<accession>A0AAW0HX80</accession>